<evidence type="ECO:0000313" key="1">
    <source>
        <dbReference type="EMBL" id="KAF2467616.1"/>
    </source>
</evidence>
<comment type="caution">
    <text evidence="1">The sequence shown here is derived from an EMBL/GenBank/DDBJ whole genome shotgun (WGS) entry which is preliminary data.</text>
</comment>
<dbReference type="EMBL" id="MU003519">
    <property type="protein sequence ID" value="KAF2467616.1"/>
    <property type="molecule type" value="Genomic_DNA"/>
</dbReference>
<gene>
    <name evidence="1" type="ORF">BDR25DRAFT_344730</name>
</gene>
<organism evidence="1 2">
    <name type="scientific">Lindgomyces ingoldianus</name>
    <dbReference type="NCBI Taxonomy" id="673940"/>
    <lineage>
        <taxon>Eukaryota</taxon>
        <taxon>Fungi</taxon>
        <taxon>Dikarya</taxon>
        <taxon>Ascomycota</taxon>
        <taxon>Pezizomycotina</taxon>
        <taxon>Dothideomycetes</taxon>
        <taxon>Pleosporomycetidae</taxon>
        <taxon>Pleosporales</taxon>
        <taxon>Lindgomycetaceae</taxon>
        <taxon>Lindgomyces</taxon>
    </lineage>
</organism>
<dbReference type="Proteomes" id="UP000799755">
    <property type="component" value="Unassembled WGS sequence"/>
</dbReference>
<keyword evidence="2" id="KW-1185">Reference proteome</keyword>
<accession>A0ACB6QN88</accession>
<protein>
    <submittedName>
        <fullName evidence="1">Uncharacterized protein</fullName>
    </submittedName>
</protein>
<sequence length="288" mass="33665">MGNSHSTPPAPPPKPQRTTITRSPQRQLKYVHCMRTCSSQDRPNAHSSFRQPPQSHAADSSKASFLDLPSEIRNNIYSRVLVCDGYVKLMPAYSTKVPGLILLQTCKQVHDEAASIFFAANAFYIHMQKEVKVKQNTQVQYPDTDQLYVPPWTRNGGEERGGIFFPAPRYHTYLTRLTIDAKVRLNFFHPDYERQPFYRYHSTPDPVPVQQYEDMKRLSEMLNKLFSGTYMKVKELWEKRDREWEGKMVWSHHDQNSREFQFTMSFSVEEGEELATRAVLRNWEFGGY</sequence>
<name>A0ACB6QN88_9PLEO</name>
<evidence type="ECO:0000313" key="2">
    <source>
        <dbReference type="Proteomes" id="UP000799755"/>
    </source>
</evidence>
<proteinExistence type="predicted"/>
<reference evidence="1" key="1">
    <citation type="journal article" date="2020" name="Stud. Mycol.">
        <title>101 Dothideomycetes genomes: a test case for predicting lifestyles and emergence of pathogens.</title>
        <authorList>
            <person name="Haridas S."/>
            <person name="Albert R."/>
            <person name="Binder M."/>
            <person name="Bloem J."/>
            <person name="Labutti K."/>
            <person name="Salamov A."/>
            <person name="Andreopoulos B."/>
            <person name="Baker S."/>
            <person name="Barry K."/>
            <person name="Bills G."/>
            <person name="Bluhm B."/>
            <person name="Cannon C."/>
            <person name="Castanera R."/>
            <person name="Culley D."/>
            <person name="Daum C."/>
            <person name="Ezra D."/>
            <person name="Gonzalez J."/>
            <person name="Henrissat B."/>
            <person name="Kuo A."/>
            <person name="Liang C."/>
            <person name="Lipzen A."/>
            <person name="Lutzoni F."/>
            <person name="Magnuson J."/>
            <person name="Mondo S."/>
            <person name="Nolan M."/>
            <person name="Ohm R."/>
            <person name="Pangilinan J."/>
            <person name="Park H.-J."/>
            <person name="Ramirez L."/>
            <person name="Alfaro M."/>
            <person name="Sun H."/>
            <person name="Tritt A."/>
            <person name="Yoshinaga Y."/>
            <person name="Zwiers L.-H."/>
            <person name="Turgeon B."/>
            <person name="Goodwin S."/>
            <person name="Spatafora J."/>
            <person name="Crous P."/>
            <person name="Grigoriev I."/>
        </authorList>
    </citation>
    <scope>NUCLEOTIDE SEQUENCE</scope>
    <source>
        <strain evidence="1">ATCC 200398</strain>
    </source>
</reference>